<organism evidence="4 5">
    <name type="scientific">Cladophialophora bantiana (strain ATCC 10958 / CBS 173.52 / CDC B-1940 / NIH 8579)</name>
    <name type="common">Xylohypha bantiana</name>
    <dbReference type="NCBI Taxonomy" id="1442370"/>
    <lineage>
        <taxon>Eukaryota</taxon>
        <taxon>Fungi</taxon>
        <taxon>Dikarya</taxon>
        <taxon>Ascomycota</taxon>
        <taxon>Pezizomycotina</taxon>
        <taxon>Eurotiomycetes</taxon>
        <taxon>Chaetothyriomycetidae</taxon>
        <taxon>Chaetothyriales</taxon>
        <taxon>Herpotrichiellaceae</taxon>
        <taxon>Cladophialophora</taxon>
    </lineage>
</organism>
<dbReference type="PROSITE" id="PS00061">
    <property type="entry name" value="ADH_SHORT"/>
    <property type="match status" value="1"/>
</dbReference>
<dbReference type="HOGENOM" id="CLU_010194_13_1_1"/>
<dbReference type="GeneID" id="27695092"/>
<evidence type="ECO:0000313" key="4">
    <source>
        <dbReference type="EMBL" id="KIW96773.1"/>
    </source>
</evidence>
<dbReference type="SUPFAM" id="SSF51735">
    <property type="entry name" value="NAD(P)-binding Rossmann-fold domains"/>
    <property type="match status" value="1"/>
</dbReference>
<dbReference type="VEuPathDB" id="FungiDB:Z519_02164"/>
<keyword evidence="5" id="KW-1185">Reference proteome</keyword>
<dbReference type="OrthoDB" id="37659at2759"/>
<dbReference type="EMBL" id="KN846982">
    <property type="protein sequence ID" value="KIW96773.1"/>
    <property type="molecule type" value="Genomic_DNA"/>
</dbReference>
<name>A0A0D2HTJ5_CLAB1</name>
<gene>
    <name evidence="4" type="ORF">Z519_02164</name>
</gene>
<dbReference type="Pfam" id="PF00106">
    <property type="entry name" value="adh_short"/>
    <property type="match status" value="1"/>
</dbReference>
<dbReference type="PANTHER" id="PTHR43180">
    <property type="entry name" value="3-OXOACYL-(ACYL-CARRIER-PROTEIN) REDUCTASE (AFU_ORTHOLOGUE AFUA_6G11210)"/>
    <property type="match status" value="1"/>
</dbReference>
<evidence type="ECO:0000256" key="1">
    <source>
        <dbReference type="ARBA" id="ARBA00006484"/>
    </source>
</evidence>
<dbReference type="InterPro" id="IPR020904">
    <property type="entry name" value="Sc_DH/Rdtase_CS"/>
</dbReference>
<dbReference type="Proteomes" id="UP000053789">
    <property type="component" value="Unassembled WGS sequence"/>
</dbReference>
<protein>
    <submittedName>
        <fullName evidence="4">Uncharacterized protein</fullName>
    </submittedName>
</protein>
<reference evidence="4" key="1">
    <citation type="submission" date="2015-01" db="EMBL/GenBank/DDBJ databases">
        <title>The Genome Sequence of Cladophialophora bantiana CBS 173.52.</title>
        <authorList>
            <consortium name="The Broad Institute Genomics Platform"/>
            <person name="Cuomo C."/>
            <person name="de Hoog S."/>
            <person name="Gorbushina A."/>
            <person name="Stielow B."/>
            <person name="Teixiera M."/>
            <person name="Abouelleil A."/>
            <person name="Chapman S.B."/>
            <person name="Priest M."/>
            <person name="Young S.K."/>
            <person name="Wortman J."/>
            <person name="Nusbaum C."/>
            <person name="Birren B."/>
        </authorList>
    </citation>
    <scope>NUCLEOTIDE SEQUENCE [LARGE SCALE GENOMIC DNA]</scope>
    <source>
        <strain evidence="4">CBS 173.52</strain>
    </source>
</reference>
<dbReference type="InterPro" id="IPR036291">
    <property type="entry name" value="NAD(P)-bd_dom_sf"/>
</dbReference>
<dbReference type="InterPro" id="IPR002347">
    <property type="entry name" value="SDR_fam"/>
</dbReference>
<comment type="similarity">
    <text evidence="1">Belongs to the short-chain dehydrogenases/reductases (SDR) family.</text>
</comment>
<dbReference type="PRINTS" id="PR00081">
    <property type="entry name" value="GDHRDH"/>
</dbReference>
<accession>A0A0D2HTJ5</accession>
<dbReference type="PANTHER" id="PTHR43180:SF86">
    <property type="entry name" value="DEHYDROGENASE, PUTATIVE (AFU_ORTHOLOGUE AFUA_3G00290)-RELATED"/>
    <property type="match status" value="1"/>
</dbReference>
<keyword evidence="2" id="KW-0521">NADP</keyword>
<dbReference type="RefSeq" id="XP_016623442.1">
    <property type="nucleotide sequence ID" value="XM_016759921.1"/>
</dbReference>
<evidence type="ECO:0000256" key="2">
    <source>
        <dbReference type="ARBA" id="ARBA00022857"/>
    </source>
</evidence>
<dbReference type="GO" id="GO:0016491">
    <property type="term" value="F:oxidoreductase activity"/>
    <property type="evidence" value="ECO:0007669"/>
    <property type="project" value="UniProtKB-KW"/>
</dbReference>
<evidence type="ECO:0000313" key="5">
    <source>
        <dbReference type="Proteomes" id="UP000053789"/>
    </source>
</evidence>
<keyword evidence="3" id="KW-0560">Oxidoreductase</keyword>
<dbReference type="Gene3D" id="3.40.50.720">
    <property type="entry name" value="NAD(P)-binding Rossmann-like Domain"/>
    <property type="match status" value="1"/>
</dbReference>
<sequence>MARFIPDPTKFPRLKDQVMVITGGSSGIGAATVAFFAKHGAKVISGDITPASTDVENVQHVSTDVTSYSSLSNLFRLAFKTYGRVDIAISNAGLIEPGNIFDPSIDLQSVDEEPALNIVDVNVKAVIYFARIASVYLRQGAKPGDDKCLLLMSSVAGFTFTPGLYVYGATKHAVIGLMRALAPYALTTLGIRVNSICPWTTETGMVSQFLDKWRAGGFAVNSPEDIAQIYGALAVDAENNGKAVYVEGGRGWEIEEGLNRLGPQWLGPGPWDSLMRGQRFFSETESW</sequence>
<dbReference type="AlphaFoldDB" id="A0A0D2HTJ5"/>
<evidence type="ECO:0000256" key="3">
    <source>
        <dbReference type="ARBA" id="ARBA00023002"/>
    </source>
</evidence>
<proteinExistence type="inferred from homology"/>